<evidence type="ECO:0000259" key="6">
    <source>
        <dbReference type="Pfam" id="PF08281"/>
    </source>
</evidence>
<dbReference type="InterPro" id="IPR014284">
    <property type="entry name" value="RNA_pol_sigma-70_dom"/>
</dbReference>
<organism evidence="7 8">
    <name type="scientific">Labilibaculum manganireducens</name>
    <dbReference type="NCBI Taxonomy" id="1940525"/>
    <lineage>
        <taxon>Bacteria</taxon>
        <taxon>Pseudomonadati</taxon>
        <taxon>Bacteroidota</taxon>
        <taxon>Bacteroidia</taxon>
        <taxon>Marinilabiliales</taxon>
        <taxon>Marinifilaceae</taxon>
        <taxon>Labilibaculum</taxon>
    </lineage>
</organism>
<dbReference type="PANTHER" id="PTHR43133:SF51">
    <property type="entry name" value="RNA POLYMERASE SIGMA FACTOR"/>
    <property type="match status" value="1"/>
</dbReference>
<dbReference type="AlphaFoldDB" id="A0A2N3HUP1"/>
<dbReference type="InterPro" id="IPR013249">
    <property type="entry name" value="RNA_pol_sigma70_r4_t2"/>
</dbReference>
<proteinExistence type="inferred from homology"/>
<evidence type="ECO:0000256" key="1">
    <source>
        <dbReference type="ARBA" id="ARBA00010641"/>
    </source>
</evidence>
<sequence>MNETELIQQICNGNPQAFRYLVKQYERLVFHVAGRLLNQQEDLEDAAQEVFLKVHQKLPDFRGDSKLSTWIATIAYRVSVNHLKKRKPDVDIGESQYELIQHSRVSEENPEQLTQKKELKEMVRQMVDRLPAQYKTVLSLYHLEEYGYNEIVEITGLPEGTVKNYIFRARKMLKEMLEKSELKRDSRYERKEL</sequence>
<evidence type="ECO:0000313" key="8">
    <source>
        <dbReference type="Proteomes" id="UP000233618"/>
    </source>
</evidence>
<keyword evidence="3" id="KW-0731">Sigma factor</keyword>
<evidence type="ECO:0000256" key="4">
    <source>
        <dbReference type="ARBA" id="ARBA00023163"/>
    </source>
</evidence>
<comment type="caution">
    <text evidence="7">The sequence shown here is derived from an EMBL/GenBank/DDBJ whole genome shotgun (WGS) entry which is preliminary data.</text>
</comment>
<dbReference type="InterPro" id="IPR007627">
    <property type="entry name" value="RNA_pol_sigma70_r2"/>
</dbReference>
<dbReference type="CDD" id="cd06171">
    <property type="entry name" value="Sigma70_r4"/>
    <property type="match status" value="1"/>
</dbReference>
<evidence type="ECO:0008006" key="9">
    <source>
        <dbReference type="Google" id="ProtNLM"/>
    </source>
</evidence>
<dbReference type="NCBIfam" id="TIGR02937">
    <property type="entry name" value="sigma70-ECF"/>
    <property type="match status" value="1"/>
</dbReference>
<dbReference type="PANTHER" id="PTHR43133">
    <property type="entry name" value="RNA POLYMERASE ECF-TYPE SIGMA FACTO"/>
    <property type="match status" value="1"/>
</dbReference>
<dbReference type="GO" id="GO:0006352">
    <property type="term" value="P:DNA-templated transcription initiation"/>
    <property type="evidence" value="ECO:0007669"/>
    <property type="project" value="InterPro"/>
</dbReference>
<dbReference type="GO" id="GO:0003677">
    <property type="term" value="F:DNA binding"/>
    <property type="evidence" value="ECO:0007669"/>
    <property type="project" value="InterPro"/>
</dbReference>
<evidence type="ECO:0000256" key="2">
    <source>
        <dbReference type="ARBA" id="ARBA00023015"/>
    </source>
</evidence>
<keyword evidence="4" id="KW-0804">Transcription</keyword>
<dbReference type="GO" id="GO:0016987">
    <property type="term" value="F:sigma factor activity"/>
    <property type="evidence" value="ECO:0007669"/>
    <property type="project" value="UniProtKB-KW"/>
</dbReference>
<dbReference type="InterPro" id="IPR013324">
    <property type="entry name" value="RNA_pol_sigma_r3/r4-like"/>
</dbReference>
<comment type="similarity">
    <text evidence="1">Belongs to the sigma-70 factor family. ECF subfamily.</text>
</comment>
<name>A0A2N3HUP1_9BACT</name>
<keyword evidence="2" id="KW-0805">Transcription regulation</keyword>
<protein>
    <recommendedName>
        <fullName evidence="9">RNA polymerase subunit sigma-24</fullName>
    </recommendedName>
</protein>
<dbReference type="Gene3D" id="1.10.1740.10">
    <property type="match status" value="1"/>
</dbReference>
<feature type="domain" description="RNA polymerase sigma-70 region 2" evidence="5">
    <location>
        <begin position="21"/>
        <end position="87"/>
    </location>
</feature>
<evidence type="ECO:0000259" key="5">
    <source>
        <dbReference type="Pfam" id="PF04542"/>
    </source>
</evidence>
<dbReference type="Pfam" id="PF04542">
    <property type="entry name" value="Sigma70_r2"/>
    <property type="match status" value="1"/>
</dbReference>
<dbReference type="SUPFAM" id="SSF88946">
    <property type="entry name" value="Sigma2 domain of RNA polymerase sigma factors"/>
    <property type="match status" value="1"/>
</dbReference>
<reference evidence="7 8" key="1">
    <citation type="journal article" date="2017" name="Front. Microbiol.">
        <title>Labilibaculum manganireducens gen. nov., sp. nov. and Labilibaculum filiforme sp. nov., Novel Bacteroidetes Isolated from Subsurface Sediments of the Baltic Sea.</title>
        <authorList>
            <person name="Vandieken V."/>
            <person name="Marshall I.P."/>
            <person name="Niemann H."/>
            <person name="Engelen B."/>
            <person name="Cypionka H."/>
        </authorList>
    </citation>
    <scope>NUCLEOTIDE SEQUENCE [LARGE SCALE GENOMIC DNA]</scope>
    <source>
        <strain evidence="7 8">59.10-2M</strain>
    </source>
</reference>
<dbReference type="EMBL" id="MVDE01000041">
    <property type="protein sequence ID" value="PKQ61786.1"/>
    <property type="molecule type" value="Genomic_DNA"/>
</dbReference>
<dbReference type="Proteomes" id="UP000233618">
    <property type="component" value="Unassembled WGS sequence"/>
</dbReference>
<accession>A0A2N3HUP1</accession>
<evidence type="ECO:0000256" key="3">
    <source>
        <dbReference type="ARBA" id="ARBA00023082"/>
    </source>
</evidence>
<feature type="domain" description="RNA polymerase sigma factor 70 region 4 type 2" evidence="6">
    <location>
        <begin position="121"/>
        <end position="173"/>
    </location>
</feature>
<evidence type="ECO:0000313" key="7">
    <source>
        <dbReference type="EMBL" id="PKQ61786.1"/>
    </source>
</evidence>
<dbReference type="InterPro" id="IPR036388">
    <property type="entry name" value="WH-like_DNA-bd_sf"/>
</dbReference>
<gene>
    <name evidence="7" type="ORF">BZG01_18675</name>
</gene>
<dbReference type="RefSeq" id="WP_101311370.1">
    <property type="nucleotide sequence ID" value="NZ_MVDE01000041.1"/>
</dbReference>
<dbReference type="InterPro" id="IPR039425">
    <property type="entry name" value="RNA_pol_sigma-70-like"/>
</dbReference>
<dbReference type="Gene3D" id="1.10.10.10">
    <property type="entry name" value="Winged helix-like DNA-binding domain superfamily/Winged helix DNA-binding domain"/>
    <property type="match status" value="1"/>
</dbReference>
<keyword evidence="8" id="KW-1185">Reference proteome</keyword>
<dbReference type="SUPFAM" id="SSF88659">
    <property type="entry name" value="Sigma3 and sigma4 domains of RNA polymerase sigma factors"/>
    <property type="match status" value="1"/>
</dbReference>
<dbReference type="Pfam" id="PF08281">
    <property type="entry name" value="Sigma70_r4_2"/>
    <property type="match status" value="1"/>
</dbReference>
<dbReference type="InterPro" id="IPR013325">
    <property type="entry name" value="RNA_pol_sigma_r2"/>
</dbReference>